<keyword evidence="1" id="KW-0175">Coiled coil</keyword>
<dbReference type="STRING" id="1461322.OJ16_15030"/>
<evidence type="ECO:0000313" key="2">
    <source>
        <dbReference type="EMBL" id="KII76129.1"/>
    </source>
</evidence>
<feature type="coiled-coil region" evidence="1">
    <location>
        <begin position="355"/>
        <end position="382"/>
    </location>
</feature>
<evidence type="ECO:0000256" key="1">
    <source>
        <dbReference type="SAM" id="Coils"/>
    </source>
</evidence>
<organism evidence="2 3">
    <name type="scientific">Vibrio renipiscarius</name>
    <dbReference type="NCBI Taxonomy" id="1461322"/>
    <lineage>
        <taxon>Bacteria</taxon>
        <taxon>Pseudomonadati</taxon>
        <taxon>Pseudomonadota</taxon>
        <taxon>Gammaproteobacteria</taxon>
        <taxon>Vibrionales</taxon>
        <taxon>Vibrionaceae</taxon>
        <taxon>Vibrio</taxon>
    </lineage>
</organism>
<dbReference type="Gene3D" id="3.30.930.30">
    <property type="match status" value="1"/>
</dbReference>
<dbReference type="EMBL" id="JTKH01000024">
    <property type="protein sequence ID" value="KII76129.1"/>
    <property type="molecule type" value="Genomic_DNA"/>
</dbReference>
<dbReference type="AlphaFoldDB" id="A0A0C2K930"/>
<dbReference type="RefSeq" id="WP_040992062.1">
    <property type="nucleotide sequence ID" value="NZ_JTKH01000024.1"/>
</dbReference>
<sequence length="518" mass="60104">MNSIHLFFSVANFTYSQADRKALNNSLAHSLRIPFQQVKTLEWRSQFAHHNLITRYGKTEQLEQLNLEERKDILINLLPEPRVANREVKLKKRAESKRKLKESIASERKRANNRAADLMQRWLNVSNGDAIPPSWWRSLNENPPPMARHKQRMKMLTEYFDLHNELCGSEPRSNQAYLQEVVFKIPHRWKIDTGVIALEQYSDMVTAFYEEYFPDYDVPLVLSHHDERLLNTNTGAHCHVYVSTLNEQTKKRDLLKQQRIETAKFQRSFGPVHRTELLPFDGKLQGWQVSNSQFEFDRMFYSFVNARYLNSLGISAEFCPEVERRSQQRRAMNIQSTLPKAQRSFNLESMVKEEVANERKALAKIQQLLSATENQLAKKQDALLMVQMKHAEELVRFDIETKQRNDKLSFLDTEINAKAQELTQVKAALVLMRSQLAEVTAKVKTTIVALVEASFMRLVMKANKRPALVEKFTSMFLDNLNENLPGFLQPLALSAQSLMTSEKAEKVFRASISENELS</sequence>
<comment type="caution">
    <text evidence="2">The sequence shown here is derived from an EMBL/GenBank/DDBJ whole genome shotgun (WGS) entry which is preliminary data.</text>
</comment>
<protein>
    <submittedName>
        <fullName evidence="2">Uncharacterized protein</fullName>
    </submittedName>
</protein>
<accession>A0A0C2K930</accession>
<accession>A0A0C2JDY2</accession>
<gene>
    <name evidence="2" type="ORF">OJ16_15030</name>
</gene>
<evidence type="ECO:0000313" key="3">
    <source>
        <dbReference type="Proteomes" id="UP000031672"/>
    </source>
</evidence>
<dbReference type="Proteomes" id="UP000031672">
    <property type="component" value="Unassembled WGS sequence"/>
</dbReference>
<proteinExistence type="predicted"/>
<reference evidence="2 3" key="1">
    <citation type="submission" date="2014-11" db="EMBL/GenBank/DDBJ databases">
        <title>Draft Genome Sequence of Vibrio piscirenalis strains CECT 8603T and CECT 8604, two marine Gammaproteobacterium isolated from cultured gilthead sea bream (Sparus aurata).</title>
        <authorList>
            <person name="Arahal D.R."/>
            <person name="Rodrigo-Torres L."/>
            <person name="Lucena T."/>
            <person name="Pujalte M.J."/>
        </authorList>
    </citation>
    <scope>NUCLEOTIDE SEQUENCE [LARGE SCALE GENOMIC DNA]</scope>
    <source>
        <strain evidence="2 3">DCR 1-4-2</strain>
    </source>
</reference>
<dbReference type="OrthoDB" id="6245578at2"/>
<name>A0A0C2K930_9VIBR</name>
<keyword evidence="3" id="KW-1185">Reference proteome</keyword>